<dbReference type="PANTHER" id="PTHR12969:SF7">
    <property type="entry name" value="INTRAFLAGELLAR TRANSPORT PROTEIN 52 HOMOLOG"/>
    <property type="match status" value="1"/>
</dbReference>
<gene>
    <name evidence="4" type="ORF">R5R35_002540</name>
</gene>
<feature type="domain" description="IFT52 central" evidence="2">
    <location>
        <begin position="279"/>
        <end position="360"/>
    </location>
</feature>
<dbReference type="Proteomes" id="UP001378592">
    <property type="component" value="Unassembled WGS sequence"/>
</dbReference>
<accession>A0AAN9ZBE4</accession>
<reference evidence="4 5" key="1">
    <citation type="submission" date="2024-03" db="EMBL/GenBank/DDBJ databases">
        <title>The genome assembly and annotation of the cricket Gryllus longicercus Weissman &amp; Gray.</title>
        <authorList>
            <person name="Szrajer S."/>
            <person name="Gray D."/>
            <person name="Ylla G."/>
        </authorList>
    </citation>
    <scope>NUCLEOTIDE SEQUENCE [LARGE SCALE GENOMIC DNA]</scope>
    <source>
        <strain evidence="4">DAG 2021-001</strain>
        <tissue evidence="4">Whole body minus gut</tissue>
    </source>
</reference>
<dbReference type="CDD" id="cd23683">
    <property type="entry name" value="IFT52_CTD"/>
    <property type="match status" value="1"/>
</dbReference>
<comment type="caution">
    <text evidence="4">The sequence shown here is derived from an EMBL/GenBank/DDBJ whole genome shotgun (WGS) entry which is preliminary data.</text>
</comment>
<keyword evidence="5" id="KW-1185">Reference proteome</keyword>
<proteinExistence type="predicted"/>
<dbReference type="EMBL" id="JAZDUA010000087">
    <property type="protein sequence ID" value="KAK7868740.1"/>
    <property type="molecule type" value="Genomic_DNA"/>
</dbReference>
<dbReference type="GO" id="GO:0005929">
    <property type="term" value="C:cilium"/>
    <property type="evidence" value="ECO:0007669"/>
    <property type="project" value="TreeGrafter"/>
</dbReference>
<dbReference type="GO" id="GO:0060271">
    <property type="term" value="P:cilium assembly"/>
    <property type="evidence" value="ECO:0007669"/>
    <property type="project" value="TreeGrafter"/>
</dbReference>
<sequence length="446" mass="49852">MTPTVGMMNDPKDKGGKTIVFNSSKNEAMTLNENFKTLVRKLKGSWKIILNKEEISPEILEDVALFILPGPREKFTESEFNCLKKFIETGGSILVLLGEGGEKNYHTNINFLLEEYGIMVNNDVVVRTTYYKYFNPKECLVVDGVVNRGVLHAVSQILPQYSDHKIKSLSFVFPFGATLNVARPAITLLSSGSVAFPVNRPVAAVYSTSGFTNKMPGGKLAVIGSVHFLSDQYVDKEDNDKIREIIFKFLTTPEVELNPVDADDPEIADYLMVPDTSMLAERPRVCLQEPTDEIPTDYIKLFSNKLYAIHTSLVPDAMDAYPMLQVKHEPLRLITPQFETPLPLLQAAVFPPSFQELQPPPLELFDLDDAFSSERSRLAQLANKCVVGLTETDEVETDSADLEFFVRECGRILNVIVPGSTDPDAKQILHQIASQVAEYKKLPRND</sequence>
<dbReference type="InterPro" id="IPR055458">
    <property type="entry name" value="IFT52_GIFT"/>
</dbReference>
<evidence type="ECO:0000259" key="2">
    <source>
        <dbReference type="Pfam" id="PF23352"/>
    </source>
</evidence>
<dbReference type="InterPro" id="IPR055460">
    <property type="entry name" value="IFT52_central"/>
</dbReference>
<dbReference type="GO" id="GO:0005814">
    <property type="term" value="C:centriole"/>
    <property type="evidence" value="ECO:0007669"/>
    <property type="project" value="TreeGrafter"/>
</dbReference>
<evidence type="ECO:0000313" key="4">
    <source>
        <dbReference type="EMBL" id="KAK7868740.1"/>
    </source>
</evidence>
<feature type="domain" description="Intraflagellar transport protein 52 C-terminal" evidence="1">
    <location>
        <begin position="371"/>
        <end position="432"/>
    </location>
</feature>
<feature type="domain" description="IFT52 GIFT" evidence="3">
    <location>
        <begin position="18"/>
        <end position="263"/>
    </location>
</feature>
<dbReference type="Gene3D" id="6.10.250.2800">
    <property type="match status" value="1"/>
</dbReference>
<dbReference type="Pfam" id="PF23355">
    <property type="entry name" value="IFT52_GIFT"/>
    <property type="match status" value="1"/>
</dbReference>
<dbReference type="Pfam" id="PF23352">
    <property type="entry name" value="IFT52_central"/>
    <property type="match status" value="1"/>
</dbReference>
<dbReference type="PANTHER" id="PTHR12969">
    <property type="entry name" value="NGD5/OSM-6/IFT52"/>
    <property type="match status" value="1"/>
</dbReference>
<protein>
    <submittedName>
        <fullName evidence="4">Uncharacterized protein</fullName>
    </submittedName>
</protein>
<organism evidence="4 5">
    <name type="scientific">Gryllus longicercus</name>
    <dbReference type="NCBI Taxonomy" id="2509291"/>
    <lineage>
        <taxon>Eukaryota</taxon>
        <taxon>Metazoa</taxon>
        <taxon>Ecdysozoa</taxon>
        <taxon>Arthropoda</taxon>
        <taxon>Hexapoda</taxon>
        <taxon>Insecta</taxon>
        <taxon>Pterygota</taxon>
        <taxon>Neoptera</taxon>
        <taxon>Polyneoptera</taxon>
        <taxon>Orthoptera</taxon>
        <taxon>Ensifera</taxon>
        <taxon>Gryllidea</taxon>
        <taxon>Grylloidea</taxon>
        <taxon>Gryllidae</taxon>
        <taxon>Gryllinae</taxon>
        <taxon>Gryllus</taxon>
    </lineage>
</organism>
<dbReference type="Pfam" id="PF21178">
    <property type="entry name" value="Itf52_C"/>
    <property type="match status" value="1"/>
</dbReference>
<dbReference type="AlphaFoldDB" id="A0AAN9ZBE4"/>
<evidence type="ECO:0000313" key="5">
    <source>
        <dbReference type="Proteomes" id="UP001378592"/>
    </source>
</evidence>
<name>A0AAN9ZBE4_9ORTH</name>
<dbReference type="GO" id="GO:0030992">
    <property type="term" value="C:intraciliary transport particle B"/>
    <property type="evidence" value="ECO:0007669"/>
    <property type="project" value="TreeGrafter"/>
</dbReference>
<evidence type="ECO:0000259" key="1">
    <source>
        <dbReference type="Pfam" id="PF21178"/>
    </source>
</evidence>
<dbReference type="GO" id="GO:0042073">
    <property type="term" value="P:intraciliary transport"/>
    <property type="evidence" value="ECO:0007669"/>
    <property type="project" value="TreeGrafter"/>
</dbReference>
<dbReference type="InterPro" id="IPR039975">
    <property type="entry name" value="IFT52"/>
</dbReference>
<dbReference type="InterPro" id="IPR048643">
    <property type="entry name" value="Itf52_C"/>
</dbReference>
<evidence type="ECO:0000259" key="3">
    <source>
        <dbReference type="Pfam" id="PF23355"/>
    </source>
</evidence>